<reference evidence="1 3" key="1">
    <citation type="journal article" date="2014" name="BMC Genomics">
        <title>Genome sequence of Anopheles sinensis provides insight into genetics basis of mosquito competence for malaria parasites.</title>
        <authorList>
            <person name="Zhou D."/>
            <person name="Zhang D."/>
            <person name="Ding G."/>
            <person name="Shi L."/>
            <person name="Hou Q."/>
            <person name="Ye Y."/>
            <person name="Xu Y."/>
            <person name="Zhou H."/>
            <person name="Xiong C."/>
            <person name="Li S."/>
            <person name="Yu J."/>
            <person name="Hong S."/>
            <person name="Yu X."/>
            <person name="Zou P."/>
            <person name="Chen C."/>
            <person name="Chang X."/>
            <person name="Wang W."/>
            <person name="Lv Y."/>
            <person name="Sun Y."/>
            <person name="Ma L."/>
            <person name="Shen B."/>
            <person name="Zhu C."/>
        </authorList>
    </citation>
    <scope>NUCLEOTIDE SEQUENCE [LARGE SCALE GENOMIC DNA]</scope>
</reference>
<name>A0A084WBI1_ANOSI</name>
<gene>
    <name evidence="1" type="ORF">ZHAS_00015542</name>
</gene>
<keyword evidence="3" id="KW-1185">Reference proteome</keyword>
<evidence type="ECO:0000313" key="2">
    <source>
        <dbReference type="EnsemblMetazoa" id="ASIC015542-PA"/>
    </source>
</evidence>
<dbReference type="AlphaFoldDB" id="A0A084WBI1"/>
<dbReference type="EMBL" id="KE525331">
    <property type="protein sequence ID" value="KFB47575.1"/>
    <property type="molecule type" value="Genomic_DNA"/>
</dbReference>
<protein>
    <submittedName>
        <fullName evidence="1 2">Uncharacterized protein</fullName>
    </submittedName>
</protein>
<reference evidence="2" key="2">
    <citation type="submission" date="2020-05" db="UniProtKB">
        <authorList>
            <consortium name="EnsemblMetazoa"/>
        </authorList>
    </citation>
    <scope>IDENTIFICATION</scope>
</reference>
<evidence type="ECO:0000313" key="3">
    <source>
        <dbReference type="Proteomes" id="UP000030765"/>
    </source>
</evidence>
<dbReference type="EnsemblMetazoa" id="ASIC015542-RA">
    <property type="protein sequence ID" value="ASIC015542-PA"/>
    <property type="gene ID" value="ASIC015542"/>
</dbReference>
<dbReference type="VEuPathDB" id="VectorBase:ASIC015542"/>
<dbReference type="EMBL" id="ATLV01022358">
    <property type="status" value="NOT_ANNOTATED_CDS"/>
    <property type="molecule type" value="Genomic_DNA"/>
</dbReference>
<proteinExistence type="predicted"/>
<accession>A0A084WBI1</accession>
<sequence length="99" mass="11287">MSRSRRVLQELPCGIPINNSLSSWRRKEPLANVDARQRRHDAVCVDRRAFRSFDWPWKVGKSIGRGQGTVPSMLMEFMESIRTRSRCSCGARGGSPRVP</sequence>
<organism evidence="1">
    <name type="scientific">Anopheles sinensis</name>
    <name type="common">Mosquito</name>
    <dbReference type="NCBI Taxonomy" id="74873"/>
    <lineage>
        <taxon>Eukaryota</taxon>
        <taxon>Metazoa</taxon>
        <taxon>Ecdysozoa</taxon>
        <taxon>Arthropoda</taxon>
        <taxon>Hexapoda</taxon>
        <taxon>Insecta</taxon>
        <taxon>Pterygota</taxon>
        <taxon>Neoptera</taxon>
        <taxon>Endopterygota</taxon>
        <taxon>Diptera</taxon>
        <taxon>Nematocera</taxon>
        <taxon>Culicoidea</taxon>
        <taxon>Culicidae</taxon>
        <taxon>Anophelinae</taxon>
        <taxon>Anopheles</taxon>
    </lineage>
</organism>
<dbReference type="Proteomes" id="UP000030765">
    <property type="component" value="Unassembled WGS sequence"/>
</dbReference>
<evidence type="ECO:0000313" key="1">
    <source>
        <dbReference type="EMBL" id="KFB47575.1"/>
    </source>
</evidence>